<sequence length="54" mass="6475">MLDFFADKTMMAEERQEHGNEQFQRQQLRLIRNNNKKVPGPLQISLREYSELVP</sequence>
<reference evidence="1" key="1">
    <citation type="submission" date="2022-08" db="EMBL/GenBank/DDBJ databases">
        <authorList>
            <person name="Kallberg Y."/>
            <person name="Tangrot J."/>
            <person name="Rosling A."/>
        </authorList>
    </citation>
    <scope>NUCLEOTIDE SEQUENCE</scope>
    <source>
        <strain evidence="1">Wild A</strain>
    </source>
</reference>
<keyword evidence="2" id="KW-1185">Reference proteome</keyword>
<organism evidence="1 2">
    <name type="scientific">Funneliformis geosporum</name>
    <dbReference type="NCBI Taxonomy" id="1117311"/>
    <lineage>
        <taxon>Eukaryota</taxon>
        <taxon>Fungi</taxon>
        <taxon>Fungi incertae sedis</taxon>
        <taxon>Mucoromycota</taxon>
        <taxon>Glomeromycotina</taxon>
        <taxon>Glomeromycetes</taxon>
        <taxon>Glomerales</taxon>
        <taxon>Glomeraceae</taxon>
        <taxon>Funneliformis</taxon>
    </lineage>
</organism>
<dbReference type="Proteomes" id="UP001153678">
    <property type="component" value="Unassembled WGS sequence"/>
</dbReference>
<name>A0A9W4SBM3_9GLOM</name>
<dbReference type="EMBL" id="CAMKVN010000042">
    <property type="protein sequence ID" value="CAI2162542.1"/>
    <property type="molecule type" value="Genomic_DNA"/>
</dbReference>
<gene>
    <name evidence="1" type="ORF">FWILDA_LOCUS612</name>
</gene>
<accession>A0A9W4SBM3</accession>
<evidence type="ECO:0000313" key="2">
    <source>
        <dbReference type="Proteomes" id="UP001153678"/>
    </source>
</evidence>
<protein>
    <submittedName>
        <fullName evidence="1">2207_t:CDS:1</fullName>
    </submittedName>
</protein>
<dbReference type="AlphaFoldDB" id="A0A9W4SBM3"/>
<proteinExistence type="predicted"/>
<comment type="caution">
    <text evidence="1">The sequence shown here is derived from an EMBL/GenBank/DDBJ whole genome shotgun (WGS) entry which is preliminary data.</text>
</comment>
<evidence type="ECO:0000313" key="1">
    <source>
        <dbReference type="EMBL" id="CAI2162542.1"/>
    </source>
</evidence>